<organism evidence="1 2">
    <name type="scientific">Puccinia striiformis</name>
    <dbReference type="NCBI Taxonomy" id="27350"/>
    <lineage>
        <taxon>Eukaryota</taxon>
        <taxon>Fungi</taxon>
        <taxon>Dikarya</taxon>
        <taxon>Basidiomycota</taxon>
        <taxon>Pucciniomycotina</taxon>
        <taxon>Pucciniomycetes</taxon>
        <taxon>Pucciniales</taxon>
        <taxon>Pucciniaceae</taxon>
        <taxon>Puccinia</taxon>
    </lineage>
</organism>
<name>A0A2S4ULZ7_9BASI</name>
<evidence type="ECO:0000313" key="1">
    <source>
        <dbReference type="EMBL" id="POV98256.1"/>
    </source>
</evidence>
<dbReference type="VEuPathDB" id="FungiDB:PSHT_14114"/>
<reference evidence="2" key="3">
    <citation type="journal article" date="2018" name="Mol. Plant Microbe Interact.">
        <title>Genome sequence resources for the wheat stripe rust pathogen (Puccinia striiformis f. sp. tritici) and the barley stripe rust pathogen (Puccinia striiformis f. sp. hordei).</title>
        <authorList>
            <person name="Xia C."/>
            <person name="Wang M."/>
            <person name="Yin C."/>
            <person name="Cornejo O.E."/>
            <person name="Hulbert S.H."/>
            <person name="Chen X."/>
        </authorList>
    </citation>
    <scope>NUCLEOTIDE SEQUENCE [LARGE SCALE GENOMIC DNA]</scope>
    <source>
        <strain evidence="2">93TX-2</strain>
    </source>
</reference>
<keyword evidence="2" id="KW-1185">Reference proteome</keyword>
<dbReference type="Proteomes" id="UP000238274">
    <property type="component" value="Unassembled WGS sequence"/>
</dbReference>
<reference evidence="2" key="2">
    <citation type="journal article" date="2018" name="BMC Genomics">
        <title>Genomic insights into host adaptation between the wheat stripe rust pathogen (Puccinia striiformis f. sp. tritici) and the barley stripe rust pathogen (Puccinia striiformis f. sp. hordei).</title>
        <authorList>
            <person name="Xia C."/>
            <person name="Wang M."/>
            <person name="Yin C."/>
            <person name="Cornejo O.E."/>
            <person name="Hulbert S.H."/>
            <person name="Chen X."/>
        </authorList>
    </citation>
    <scope>NUCLEOTIDE SEQUENCE [LARGE SCALE GENOMIC DNA]</scope>
    <source>
        <strain evidence="2">93TX-2</strain>
    </source>
</reference>
<sequence>MVSVSMRARMLAAGRQQRQCAHGYGWQSATYLCGPRLLVVVPCGVNHGSPISNVAGRMTSNCFRGVSTGSHPL</sequence>
<evidence type="ECO:0000313" key="2">
    <source>
        <dbReference type="Proteomes" id="UP000238274"/>
    </source>
</evidence>
<gene>
    <name evidence="1" type="ORF">PSHT_14114</name>
</gene>
<dbReference type="VEuPathDB" id="FungiDB:PSTT_09107"/>
<comment type="caution">
    <text evidence="1">The sequence shown here is derived from an EMBL/GenBank/DDBJ whole genome shotgun (WGS) entry which is preliminary data.</text>
</comment>
<reference evidence="1 2" key="1">
    <citation type="submission" date="2017-12" db="EMBL/GenBank/DDBJ databases">
        <title>Gene loss provides genomic basis for host adaptation in cereal stripe rust fungi.</title>
        <authorList>
            <person name="Xia C."/>
        </authorList>
    </citation>
    <scope>NUCLEOTIDE SEQUENCE [LARGE SCALE GENOMIC DNA]</scope>
    <source>
        <strain evidence="1 2">93TX-2</strain>
    </source>
</reference>
<proteinExistence type="predicted"/>
<accession>A0A2S4ULZ7</accession>
<protein>
    <submittedName>
        <fullName evidence="1">Uncharacterized protein</fullName>
    </submittedName>
</protein>
<dbReference type="EMBL" id="PKSM01000304">
    <property type="protein sequence ID" value="POV98256.1"/>
    <property type="molecule type" value="Genomic_DNA"/>
</dbReference>